<accession>A0A016W8E4</accession>
<dbReference type="EMBL" id="JARK01000633">
    <property type="protein sequence ID" value="EYC35532.1"/>
    <property type="molecule type" value="Genomic_DNA"/>
</dbReference>
<evidence type="ECO:0000313" key="3">
    <source>
        <dbReference type="Proteomes" id="UP000024635"/>
    </source>
</evidence>
<sequence>MADANGRVATAGPPWRTRTDASQPLKPIAGIELCERVVAVVKVKSITQNNGCSVVKLDYEKAYWWENYWWSDVSIIRGAPKTLTIYGECGLKTSESYVLGRCSCERRRATGQFLIYHSGCKMYEEPDCHFMKPKDQVTPNEWKLIDKWEFGH</sequence>
<organism evidence="2 3">
    <name type="scientific">Ancylostoma ceylanicum</name>
    <dbReference type="NCBI Taxonomy" id="53326"/>
    <lineage>
        <taxon>Eukaryota</taxon>
        <taxon>Metazoa</taxon>
        <taxon>Ecdysozoa</taxon>
        <taxon>Nematoda</taxon>
        <taxon>Chromadorea</taxon>
        <taxon>Rhabditida</taxon>
        <taxon>Rhabditina</taxon>
        <taxon>Rhabditomorpha</taxon>
        <taxon>Strongyloidea</taxon>
        <taxon>Ancylostomatidae</taxon>
        <taxon>Ancylostomatinae</taxon>
        <taxon>Ancylostoma</taxon>
    </lineage>
</organism>
<proteinExistence type="predicted"/>
<evidence type="ECO:0000256" key="1">
    <source>
        <dbReference type="SAM" id="MobiDB-lite"/>
    </source>
</evidence>
<gene>
    <name evidence="2" type="primary">Acey_s1033.g3448</name>
    <name evidence="2" type="ORF">Y032_1033g3448</name>
</gene>
<name>A0A016W8E4_9BILA</name>
<evidence type="ECO:0000313" key="2">
    <source>
        <dbReference type="EMBL" id="EYC35532.1"/>
    </source>
</evidence>
<protein>
    <submittedName>
        <fullName evidence="2">Uncharacterized protein</fullName>
    </submittedName>
</protein>
<dbReference type="AlphaFoldDB" id="A0A016W8E4"/>
<dbReference type="Gene3D" id="2.40.50.780">
    <property type="match status" value="1"/>
</dbReference>
<dbReference type="OrthoDB" id="10473125at2759"/>
<reference evidence="3" key="1">
    <citation type="journal article" date="2015" name="Nat. Genet.">
        <title>The genome and transcriptome of the zoonotic hookworm Ancylostoma ceylanicum identify infection-specific gene families.</title>
        <authorList>
            <person name="Schwarz E.M."/>
            <person name="Hu Y."/>
            <person name="Antoshechkin I."/>
            <person name="Miller M.M."/>
            <person name="Sternberg P.W."/>
            <person name="Aroian R.V."/>
        </authorList>
    </citation>
    <scope>NUCLEOTIDE SEQUENCE</scope>
    <source>
        <strain evidence="3">HY135</strain>
    </source>
</reference>
<keyword evidence="3" id="KW-1185">Reference proteome</keyword>
<comment type="caution">
    <text evidence="2">The sequence shown here is derived from an EMBL/GenBank/DDBJ whole genome shotgun (WGS) entry which is preliminary data.</text>
</comment>
<feature type="region of interest" description="Disordered" evidence="1">
    <location>
        <begin position="1"/>
        <end position="21"/>
    </location>
</feature>
<dbReference type="Proteomes" id="UP000024635">
    <property type="component" value="Unassembled WGS sequence"/>
</dbReference>